<feature type="transmembrane region" description="Helical" evidence="5">
    <location>
        <begin position="81"/>
        <end position="99"/>
    </location>
</feature>
<feature type="transmembrane region" description="Helical" evidence="5">
    <location>
        <begin position="20"/>
        <end position="41"/>
    </location>
</feature>
<dbReference type="OrthoDB" id="2454358at2"/>
<dbReference type="InterPro" id="IPR032808">
    <property type="entry name" value="DoxX"/>
</dbReference>
<proteinExistence type="predicted"/>
<protein>
    <recommendedName>
        <fullName evidence="8">DoxX family protein</fullName>
    </recommendedName>
</protein>
<sequence>MMFIESAFQPDLRYRRGPVAVWGTGLLVGLLFVVAGLTKLLPGVRPQFDQWGIPAWVRLLVGAAEFVGGVLFCLPRAGAAGAGLLGVLLASGVGAYFVLRPDELPFPLVPVMLFALVALVTWGRARLAWWCRYAAALDRFTAREVGKSGPGRRR</sequence>
<keyword evidence="3 5" id="KW-1133">Transmembrane helix</keyword>
<dbReference type="Proteomes" id="UP000245802">
    <property type="component" value="Chromosome"/>
</dbReference>
<evidence type="ECO:0000256" key="2">
    <source>
        <dbReference type="ARBA" id="ARBA00022692"/>
    </source>
</evidence>
<dbReference type="Pfam" id="PF07681">
    <property type="entry name" value="DoxX"/>
    <property type="match status" value="1"/>
</dbReference>
<evidence type="ECO:0000256" key="3">
    <source>
        <dbReference type="ARBA" id="ARBA00022989"/>
    </source>
</evidence>
<keyword evidence="7" id="KW-1185">Reference proteome</keyword>
<evidence type="ECO:0000313" key="6">
    <source>
        <dbReference type="EMBL" id="AWM36633.1"/>
    </source>
</evidence>
<evidence type="ECO:0000256" key="1">
    <source>
        <dbReference type="ARBA" id="ARBA00004141"/>
    </source>
</evidence>
<dbReference type="GO" id="GO:0016020">
    <property type="term" value="C:membrane"/>
    <property type="evidence" value="ECO:0007669"/>
    <property type="project" value="UniProtKB-SubCell"/>
</dbReference>
<dbReference type="AlphaFoldDB" id="A0A2Z3GS95"/>
<organism evidence="6 7">
    <name type="scientific">Gemmata obscuriglobus</name>
    <dbReference type="NCBI Taxonomy" id="114"/>
    <lineage>
        <taxon>Bacteria</taxon>
        <taxon>Pseudomonadati</taxon>
        <taxon>Planctomycetota</taxon>
        <taxon>Planctomycetia</taxon>
        <taxon>Gemmatales</taxon>
        <taxon>Gemmataceae</taxon>
        <taxon>Gemmata</taxon>
    </lineage>
</organism>
<dbReference type="KEGG" id="gog:C1280_06075"/>
<gene>
    <name evidence="6" type="ORF">C1280_06075</name>
</gene>
<reference evidence="6 7" key="1">
    <citation type="submission" date="2018-01" db="EMBL/GenBank/DDBJ databases">
        <title>G. obscuriglobus.</title>
        <authorList>
            <person name="Franke J."/>
            <person name="Blomberg W."/>
            <person name="Selmecki A."/>
        </authorList>
    </citation>
    <scope>NUCLEOTIDE SEQUENCE [LARGE SCALE GENOMIC DNA]</scope>
    <source>
        <strain evidence="6 7">DSM 5831</strain>
    </source>
</reference>
<name>A0A2Z3GS95_9BACT</name>
<keyword evidence="2 5" id="KW-0812">Transmembrane</keyword>
<accession>A0A2Z3GS95</accession>
<keyword evidence="4 5" id="KW-0472">Membrane</keyword>
<evidence type="ECO:0000256" key="5">
    <source>
        <dbReference type="SAM" id="Phobius"/>
    </source>
</evidence>
<dbReference type="RefSeq" id="WP_010042386.1">
    <property type="nucleotide sequence ID" value="NZ_CP025958.1"/>
</dbReference>
<feature type="transmembrane region" description="Helical" evidence="5">
    <location>
        <begin position="105"/>
        <end position="123"/>
    </location>
</feature>
<dbReference type="EMBL" id="CP025958">
    <property type="protein sequence ID" value="AWM36633.1"/>
    <property type="molecule type" value="Genomic_DNA"/>
</dbReference>
<comment type="subcellular location">
    <subcellularLocation>
        <location evidence="1">Membrane</location>
        <topology evidence="1">Multi-pass membrane protein</topology>
    </subcellularLocation>
</comment>
<feature type="transmembrane region" description="Helical" evidence="5">
    <location>
        <begin position="53"/>
        <end position="74"/>
    </location>
</feature>
<evidence type="ECO:0000313" key="7">
    <source>
        <dbReference type="Proteomes" id="UP000245802"/>
    </source>
</evidence>
<evidence type="ECO:0008006" key="8">
    <source>
        <dbReference type="Google" id="ProtNLM"/>
    </source>
</evidence>
<evidence type="ECO:0000256" key="4">
    <source>
        <dbReference type="ARBA" id="ARBA00023136"/>
    </source>
</evidence>